<sequence>MRILVIQQKMIGDVLVSTIICNNLKAAYPQSEIEYLIYPFTKPVVENNPFIDKIVLFENTYRESKWLFFKFLFNIRHEKYDIVIDAYGKLESNLVTLFSGAEKRIGYGEKEKLLAYNVQVAHPHIPKSTDGLAIERRENLFKDLMHGTPIDNRPKLFVTEAEKAKATALLQSHNINSTATNLIMVSILGSEVNKTYPIPYMVELINFIAQKPNVKLLFNYTPAQSGKINEIYNLCSAEAQQKTDLDIIGKDIRSFMAIMNECTMHIGNDGGAINIAKALNKPTFTIFSPWIQKESWSIFEDGTFNKAVHVNDFFPELIAKNSTKTLKKKFEHFYSFLKPSLIFDSLNQFLQTHLKN</sequence>
<dbReference type="Proteomes" id="UP000030111">
    <property type="component" value="Unassembled WGS sequence"/>
</dbReference>
<dbReference type="GO" id="GO:0008713">
    <property type="term" value="F:ADP-heptose-lipopolysaccharide heptosyltransferase activity"/>
    <property type="evidence" value="ECO:0007669"/>
    <property type="project" value="TreeGrafter"/>
</dbReference>
<keyword evidence="4" id="KW-1185">Reference proteome</keyword>
<dbReference type="InterPro" id="IPR002201">
    <property type="entry name" value="Glyco_trans_9"/>
</dbReference>
<dbReference type="GO" id="GO:0009244">
    <property type="term" value="P:lipopolysaccharide core region biosynthetic process"/>
    <property type="evidence" value="ECO:0007669"/>
    <property type="project" value="TreeGrafter"/>
</dbReference>
<reference evidence="3 4" key="1">
    <citation type="submission" date="2013-09" db="EMBL/GenBank/DDBJ databases">
        <authorList>
            <person name="Zeng Z."/>
            <person name="Chen C."/>
        </authorList>
    </citation>
    <scope>NUCLEOTIDE SEQUENCE [LARGE SCALE GENOMIC DNA]</scope>
    <source>
        <strain evidence="3 4">WB 4.1-42</strain>
    </source>
</reference>
<evidence type="ECO:0000256" key="2">
    <source>
        <dbReference type="ARBA" id="ARBA00022679"/>
    </source>
</evidence>
<keyword evidence="1" id="KW-0328">Glycosyltransferase</keyword>
<dbReference type="InterPro" id="IPR051199">
    <property type="entry name" value="LPS_LOS_Heptosyltrfase"/>
</dbReference>
<organism evidence="3 4">
    <name type="scientific">Flavobacterium subsaxonicum WB 4.1-42 = DSM 21790</name>
    <dbReference type="NCBI Taxonomy" id="1121898"/>
    <lineage>
        <taxon>Bacteria</taxon>
        <taxon>Pseudomonadati</taxon>
        <taxon>Bacteroidota</taxon>
        <taxon>Flavobacteriia</taxon>
        <taxon>Flavobacteriales</taxon>
        <taxon>Flavobacteriaceae</taxon>
        <taxon>Flavobacterium</taxon>
    </lineage>
</organism>
<keyword evidence="2" id="KW-0808">Transferase</keyword>
<evidence type="ECO:0000313" key="4">
    <source>
        <dbReference type="Proteomes" id="UP000030111"/>
    </source>
</evidence>
<name>A0A0A2MKZ6_9FLAO</name>
<evidence type="ECO:0008006" key="5">
    <source>
        <dbReference type="Google" id="ProtNLM"/>
    </source>
</evidence>
<dbReference type="Pfam" id="PF01075">
    <property type="entry name" value="Glyco_transf_9"/>
    <property type="match status" value="1"/>
</dbReference>
<dbReference type="STRING" id="1121898.GCA_000422725_02640"/>
<gene>
    <name evidence="3" type="ORF">Q766_10250</name>
</gene>
<dbReference type="CDD" id="cd03789">
    <property type="entry name" value="GT9_LPS_heptosyltransferase"/>
    <property type="match status" value="1"/>
</dbReference>
<proteinExistence type="predicted"/>
<dbReference type="GO" id="GO:0005829">
    <property type="term" value="C:cytosol"/>
    <property type="evidence" value="ECO:0007669"/>
    <property type="project" value="TreeGrafter"/>
</dbReference>
<dbReference type="eggNOG" id="COG0859">
    <property type="taxonomic scope" value="Bacteria"/>
</dbReference>
<dbReference type="PANTHER" id="PTHR30160">
    <property type="entry name" value="TETRAACYLDISACCHARIDE 4'-KINASE-RELATED"/>
    <property type="match status" value="1"/>
</dbReference>
<dbReference type="SUPFAM" id="SSF53756">
    <property type="entry name" value="UDP-Glycosyltransferase/glycogen phosphorylase"/>
    <property type="match status" value="1"/>
</dbReference>
<dbReference type="EMBL" id="JRLY01000007">
    <property type="protein sequence ID" value="KGO92994.1"/>
    <property type="molecule type" value="Genomic_DNA"/>
</dbReference>
<dbReference type="PANTHER" id="PTHR30160:SF7">
    <property type="entry name" value="ADP-HEPTOSE--LPS HEPTOSYLTRANSFERASE 2"/>
    <property type="match status" value="1"/>
</dbReference>
<dbReference type="Gene3D" id="3.40.50.2000">
    <property type="entry name" value="Glycogen Phosphorylase B"/>
    <property type="match status" value="2"/>
</dbReference>
<evidence type="ECO:0000313" key="3">
    <source>
        <dbReference type="EMBL" id="KGO92994.1"/>
    </source>
</evidence>
<accession>A0A0A2MKZ6</accession>
<comment type="caution">
    <text evidence="3">The sequence shown here is derived from an EMBL/GenBank/DDBJ whole genome shotgun (WGS) entry which is preliminary data.</text>
</comment>
<dbReference type="AlphaFoldDB" id="A0A0A2MKZ6"/>
<protein>
    <recommendedName>
        <fullName evidence="5">ADP-heptose--LPS heptosyltransferase</fullName>
    </recommendedName>
</protein>
<evidence type="ECO:0000256" key="1">
    <source>
        <dbReference type="ARBA" id="ARBA00022676"/>
    </source>
</evidence>